<keyword evidence="11" id="KW-0325">Glycoprotein</keyword>
<dbReference type="InterPro" id="IPR008271">
    <property type="entry name" value="Ser/Thr_kinase_AS"/>
</dbReference>
<dbReference type="FunFam" id="2.60.120.430:FF:000007">
    <property type="entry name" value="FERONIA receptor-like kinase"/>
    <property type="match status" value="1"/>
</dbReference>
<dbReference type="PANTHER" id="PTHR34590:SF15">
    <property type="entry name" value="PROTEIN KINASE DOMAIN-CONTAINING PROTEIN"/>
    <property type="match status" value="1"/>
</dbReference>
<dbReference type="Proteomes" id="UP000504609">
    <property type="component" value="Unplaced"/>
</dbReference>
<evidence type="ECO:0000256" key="12">
    <source>
        <dbReference type="PROSITE-ProRule" id="PRU10141"/>
    </source>
</evidence>
<organism evidence="17 18">
    <name type="scientific">Cucurbita moschata</name>
    <name type="common">Winter crookneck squash</name>
    <name type="synonym">Cucurbita pepo var. moschata</name>
    <dbReference type="NCBI Taxonomy" id="3662"/>
    <lineage>
        <taxon>Eukaryota</taxon>
        <taxon>Viridiplantae</taxon>
        <taxon>Streptophyta</taxon>
        <taxon>Embryophyta</taxon>
        <taxon>Tracheophyta</taxon>
        <taxon>Spermatophyta</taxon>
        <taxon>Magnoliopsida</taxon>
        <taxon>eudicotyledons</taxon>
        <taxon>Gunneridae</taxon>
        <taxon>Pentapetalae</taxon>
        <taxon>rosids</taxon>
        <taxon>fabids</taxon>
        <taxon>Cucurbitales</taxon>
        <taxon>Cucurbitaceae</taxon>
        <taxon>Cucurbiteae</taxon>
        <taxon>Cucurbita</taxon>
    </lineage>
</organism>
<dbReference type="PROSITE" id="PS50011">
    <property type="entry name" value="PROTEIN_KINASE_DOM"/>
    <property type="match status" value="1"/>
</dbReference>
<evidence type="ECO:0000256" key="10">
    <source>
        <dbReference type="ARBA" id="ARBA00023136"/>
    </source>
</evidence>
<dbReference type="PROSITE" id="PS00108">
    <property type="entry name" value="PROTEIN_KINASE_ST"/>
    <property type="match status" value="1"/>
</dbReference>
<evidence type="ECO:0000256" key="9">
    <source>
        <dbReference type="ARBA" id="ARBA00022989"/>
    </source>
</evidence>
<evidence type="ECO:0000313" key="18">
    <source>
        <dbReference type="RefSeq" id="XP_022938981.1"/>
    </source>
</evidence>
<keyword evidence="4 14" id="KW-0812">Transmembrane</keyword>
<dbReference type="InterPro" id="IPR024788">
    <property type="entry name" value="Malectin-like_Carb-bd_dom"/>
</dbReference>
<dbReference type="Pfam" id="PF12819">
    <property type="entry name" value="Malectin_like"/>
    <property type="match status" value="1"/>
</dbReference>
<keyword evidence="17" id="KW-1185">Reference proteome</keyword>
<dbReference type="FunFam" id="3.30.200.20:FF:000039">
    <property type="entry name" value="receptor-like protein kinase FERONIA"/>
    <property type="match status" value="1"/>
</dbReference>
<keyword evidence="3" id="KW-0808">Transferase</keyword>
<dbReference type="InterPro" id="IPR017441">
    <property type="entry name" value="Protein_kinase_ATP_BS"/>
</dbReference>
<dbReference type="Gene3D" id="3.30.200.20">
    <property type="entry name" value="Phosphorylase Kinase, domain 1"/>
    <property type="match status" value="1"/>
</dbReference>
<dbReference type="GO" id="GO:0016020">
    <property type="term" value="C:membrane"/>
    <property type="evidence" value="ECO:0007669"/>
    <property type="project" value="UniProtKB-SubCell"/>
</dbReference>
<keyword evidence="8 12" id="KW-0067">ATP-binding</keyword>
<dbReference type="InterPro" id="IPR045272">
    <property type="entry name" value="ANXUR1/2-like"/>
</dbReference>
<evidence type="ECO:0000256" key="4">
    <source>
        <dbReference type="ARBA" id="ARBA00022692"/>
    </source>
</evidence>
<evidence type="ECO:0000256" key="6">
    <source>
        <dbReference type="ARBA" id="ARBA00022741"/>
    </source>
</evidence>
<feature type="domain" description="Protein kinase" evidence="16">
    <location>
        <begin position="488"/>
        <end position="761"/>
    </location>
</feature>
<protein>
    <submittedName>
        <fullName evidence="18">Receptor-like protein kinase FERONIA</fullName>
    </submittedName>
</protein>
<dbReference type="FunFam" id="1.10.510.10:FF:000252">
    <property type="entry name" value="Receptor-like protein kinase FERONIA"/>
    <property type="match status" value="1"/>
</dbReference>
<dbReference type="PROSITE" id="PS00107">
    <property type="entry name" value="PROTEIN_KINASE_ATP"/>
    <property type="match status" value="1"/>
</dbReference>
<dbReference type="FunFam" id="2.60.120.430:FF:000003">
    <property type="entry name" value="FERONIA receptor-like kinase"/>
    <property type="match status" value="1"/>
</dbReference>
<dbReference type="InterPro" id="IPR000719">
    <property type="entry name" value="Prot_kinase_dom"/>
</dbReference>
<accession>A0A6J1FEL8</accession>
<feature type="region of interest" description="Disordered" evidence="13">
    <location>
        <begin position="821"/>
        <end position="841"/>
    </location>
</feature>
<evidence type="ECO:0000256" key="3">
    <source>
        <dbReference type="ARBA" id="ARBA00022679"/>
    </source>
</evidence>
<keyword evidence="9 14" id="KW-1133">Transmembrane helix</keyword>
<evidence type="ECO:0000256" key="2">
    <source>
        <dbReference type="ARBA" id="ARBA00022527"/>
    </source>
</evidence>
<evidence type="ECO:0000256" key="8">
    <source>
        <dbReference type="ARBA" id="ARBA00022840"/>
    </source>
</evidence>
<keyword evidence="6 12" id="KW-0547">Nucleotide-binding</keyword>
<proteinExistence type="predicted"/>
<feature type="signal peptide" evidence="15">
    <location>
        <begin position="1"/>
        <end position="21"/>
    </location>
</feature>
<evidence type="ECO:0000256" key="7">
    <source>
        <dbReference type="ARBA" id="ARBA00022777"/>
    </source>
</evidence>
<keyword evidence="7" id="KW-0418">Kinase</keyword>
<feature type="binding site" evidence="12">
    <location>
        <position position="518"/>
    </location>
    <ligand>
        <name>ATP</name>
        <dbReference type="ChEBI" id="CHEBI:30616"/>
    </ligand>
</feature>
<dbReference type="PANTHER" id="PTHR34590">
    <property type="entry name" value="OS03G0124300 PROTEIN-RELATED"/>
    <property type="match status" value="1"/>
</dbReference>
<evidence type="ECO:0000256" key="15">
    <source>
        <dbReference type="SAM" id="SignalP"/>
    </source>
</evidence>
<dbReference type="CDD" id="cd14066">
    <property type="entry name" value="STKc_IRAK"/>
    <property type="match status" value="1"/>
</dbReference>
<dbReference type="InterPro" id="IPR001245">
    <property type="entry name" value="Ser-Thr/Tyr_kinase_cat_dom"/>
</dbReference>
<dbReference type="KEGG" id="cmos:111445026"/>
<evidence type="ECO:0000256" key="11">
    <source>
        <dbReference type="ARBA" id="ARBA00023180"/>
    </source>
</evidence>
<dbReference type="GO" id="GO:0005524">
    <property type="term" value="F:ATP binding"/>
    <property type="evidence" value="ECO:0007669"/>
    <property type="project" value="UniProtKB-UniRule"/>
</dbReference>
<feature type="chain" id="PRO_5026706977" evidence="15">
    <location>
        <begin position="22"/>
        <end position="841"/>
    </location>
</feature>
<dbReference type="SUPFAM" id="SSF56112">
    <property type="entry name" value="Protein kinase-like (PK-like)"/>
    <property type="match status" value="1"/>
</dbReference>
<dbReference type="GO" id="GO:0004674">
    <property type="term" value="F:protein serine/threonine kinase activity"/>
    <property type="evidence" value="ECO:0007669"/>
    <property type="project" value="UniProtKB-KW"/>
</dbReference>
<dbReference type="GO" id="GO:0004714">
    <property type="term" value="F:transmembrane receptor protein tyrosine kinase activity"/>
    <property type="evidence" value="ECO:0007669"/>
    <property type="project" value="InterPro"/>
</dbReference>
<keyword evidence="2" id="KW-0723">Serine/threonine-protein kinase</keyword>
<dbReference type="GO" id="GO:0010038">
    <property type="term" value="P:response to metal ion"/>
    <property type="evidence" value="ECO:0007669"/>
    <property type="project" value="UniProtKB-ARBA"/>
</dbReference>
<evidence type="ECO:0000259" key="16">
    <source>
        <dbReference type="PROSITE" id="PS50011"/>
    </source>
</evidence>
<keyword evidence="10 14" id="KW-0472">Membrane</keyword>
<sequence>MKILTLLFPIFFFFLLPFTSQTSYYVPTDDLAVDCGIAAFRIARDGRNWTGDDATHFSPSDPPNAVDKSTVRSNFANAVNDLLFKNARLSHSPFTYSFPVTAGPKFIRLHFLPDAYGEFPESDALFTVQIAQFTLLKDFNAALVADSLHRNTISREFCIHVAGETPILNITFTPSPNSYAFINGIEVVSMPESLYYSPANQGPTPIIRNNIALELYHRLNLGGDKVPPSEDSGMYRTWDGNNPYVSSLVFKIENYSVPINYTTSTPNFTATDSVYQSALILGNNKTFNSLNNLSMDLPVDAGFNYLVRLHFCQIHYNLFREEQRRFTVFINGRKIDALDINSVNFPIHKDYNVPMADGRTNILVDLSPLPSESFDAILNAIEVFKQSNGTNLAVPNPVGPAPPPPEVKPVVKKSNSTVIIAVVCGVVGFAILFSLVGFVIIRKQSKKKSRKKKKKKKKMKKTTEDILLPERRCRIFTFEEILDATDNFNPEGKIGIGGFGAVYKGILEEEEDLTVAIKRLNPESQQGAQEFKTEIELLSELRHANLVPLIGYCLDGKEMLLIYELMQNGTFKDHLYDTQNPPLPWKKRLLICHGAARGLNYLHTGVDRPIIHRDVKTTNILLDENWVARVSDFGMSKLGQSNTAVITAVKGTFAYLDPEYHRRLKVTEKSDVYSFGVVLFEVLCGREPLDPLAGEEKFKLTLWVKKCLEKGSVYEIIDPNLKGKISQDCLKQYLELAAACINDQSKHRPTMAMVEEKLMFILQLQEEADEDRADDELSYPEGPFSPIRSMVGPVRSESYKGHLATVLSGSDFTASTLMSEDMFSEQSTSSASLSRNQPANA</sequence>
<dbReference type="AlphaFoldDB" id="A0A6J1FEL8"/>
<dbReference type="Gene3D" id="1.10.510.10">
    <property type="entry name" value="Transferase(Phosphotransferase) domain 1"/>
    <property type="match status" value="1"/>
</dbReference>
<dbReference type="InterPro" id="IPR011009">
    <property type="entry name" value="Kinase-like_dom_sf"/>
</dbReference>
<name>A0A6J1FEL8_CUCMO</name>
<dbReference type="Pfam" id="PF07714">
    <property type="entry name" value="PK_Tyr_Ser-Thr"/>
    <property type="match status" value="1"/>
</dbReference>
<comment type="subcellular location">
    <subcellularLocation>
        <location evidence="1">Membrane</location>
        <topology evidence="1">Single-pass type I membrane protein</topology>
    </subcellularLocation>
</comment>
<reference evidence="18" key="1">
    <citation type="submission" date="2025-08" db="UniProtKB">
        <authorList>
            <consortium name="RefSeq"/>
        </authorList>
    </citation>
    <scope>IDENTIFICATION</scope>
    <source>
        <tissue evidence="18">Young leaves</tissue>
    </source>
</reference>
<keyword evidence="5 15" id="KW-0732">Signal</keyword>
<evidence type="ECO:0000256" key="5">
    <source>
        <dbReference type="ARBA" id="ARBA00022729"/>
    </source>
</evidence>
<evidence type="ECO:0000256" key="1">
    <source>
        <dbReference type="ARBA" id="ARBA00004479"/>
    </source>
</evidence>
<dbReference type="Gene3D" id="2.60.120.430">
    <property type="entry name" value="Galactose-binding lectin"/>
    <property type="match status" value="2"/>
</dbReference>
<gene>
    <name evidence="18" type="primary">LOC111445026</name>
</gene>
<dbReference type="GeneID" id="111445026"/>
<dbReference type="RefSeq" id="XP_022938981.1">
    <property type="nucleotide sequence ID" value="XM_023083213.1"/>
</dbReference>
<evidence type="ECO:0000256" key="14">
    <source>
        <dbReference type="SAM" id="Phobius"/>
    </source>
</evidence>
<dbReference type="SMART" id="SM00220">
    <property type="entry name" value="S_TKc"/>
    <property type="match status" value="1"/>
</dbReference>
<evidence type="ECO:0000313" key="17">
    <source>
        <dbReference type="Proteomes" id="UP000504609"/>
    </source>
</evidence>
<dbReference type="SMR" id="A0A6J1FEL8"/>
<evidence type="ECO:0000256" key="13">
    <source>
        <dbReference type="SAM" id="MobiDB-lite"/>
    </source>
</evidence>
<feature type="transmembrane region" description="Helical" evidence="14">
    <location>
        <begin position="418"/>
        <end position="441"/>
    </location>
</feature>